<dbReference type="PANTHER" id="PTHR43104">
    <property type="entry name" value="L-2-HYDROXYGLUTARATE DEHYDROGENASE, MITOCHONDRIAL"/>
    <property type="match status" value="1"/>
</dbReference>
<dbReference type="GO" id="GO:0047545">
    <property type="term" value="F:(S)-2-hydroxyglutarate dehydrogenase activity"/>
    <property type="evidence" value="ECO:0007669"/>
    <property type="project" value="TreeGrafter"/>
</dbReference>
<sequence>MGESSVKRVPLRYRRNSCQGAGSLNVDIQSVVIGAGVVGLAVARSLAMSGREVLVVEAGEGIGTGISSRNSEVVHAGIYYPIDSLKARLCVEGRQRLYAYCAERGVDHRRVGKLIVATDEQQYSALQRLLEQGQRNGVDDLQWLDGAQARALEPALSCVAALWSPSTGIVDSHSLMLALLGDAERFGATLALRTPLLSARCMEQGFELHMGGSQPMTLHCRELINCAGLSAPEVARAIVGLPASFIPQAHWCKGSYFSLSGRAPFRHLVYPAPESAGLGVHMTLDLGGQARFGPDVEWVERIDYRVEPRRAEGFYQAIRRYWPGLPDHSLQPAYSGIRPKISGPAEPAADFLVSGCAEHGVPGLVNLFGIESPGLTSCLALAGHVEERLNDR</sequence>
<dbReference type="EC" id="1.1.3.15" evidence="7"/>
<evidence type="ECO:0000256" key="3">
    <source>
        <dbReference type="ARBA" id="ARBA00022827"/>
    </source>
</evidence>
<dbReference type="GO" id="GO:0003973">
    <property type="term" value="F:(S)-2-hydroxy-acid oxidase activity"/>
    <property type="evidence" value="ECO:0007669"/>
    <property type="project" value="UniProtKB-EC"/>
</dbReference>
<organism evidence="7 8">
    <name type="scientific">Pseudomonas fluorescens</name>
    <dbReference type="NCBI Taxonomy" id="294"/>
    <lineage>
        <taxon>Bacteria</taxon>
        <taxon>Pseudomonadati</taxon>
        <taxon>Pseudomonadota</taxon>
        <taxon>Gammaproteobacteria</taxon>
        <taxon>Pseudomonadales</taxon>
        <taxon>Pseudomonadaceae</taxon>
        <taxon>Pseudomonas</taxon>
    </lineage>
</organism>
<comment type="cofactor">
    <cofactor evidence="1">
        <name>FAD</name>
        <dbReference type="ChEBI" id="CHEBI:57692"/>
    </cofactor>
</comment>
<keyword evidence="4 7" id="KW-0560">Oxidoreductase</keyword>
<evidence type="ECO:0000256" key="4">
    <source>
        <dbReference type="ARBA" id="ARBA00023002"/>
    </source>
</evidence>
<dbReference type="Gene3D" id="3.50.50.60">
    <property type="entry name" value="FAD/NAD(P)-binding domain"/>
    <property type="match status" value="1"/>
</dbReference>
<dbReference type="Proteomes" id="UP000326729">
    <property type="component" value="Unassembled WGS sequence"/>
</dbReference>
<keyword evidence="2" id="KW-0285">Flavoprotein</keyword>
<dbReference type="InterPro" id="IPR036188">
    <property type="entry name" value="FAD/NAD-bd_sf"/>
</dbReference>
<protein>
    <submittedName>
        <fullName evidence="7">L-2-hydroxyglutarate oxidase LhgO</fullName>
        <ecNumber evidence="7">1.1.3.15</ecNumber>
    </submittedName>
</protein>
<dbReference type="Gene3D" id="3.30.9.10">
    <property type="entry name" value="D-Amino Acid Oxidase, subunit A, domain 2"/>
    <property type="match status" value="1"/>
</dbReference>
<dbReference type="SUPFAM" id="SSF51905">
    <property type="entry name" value="FAD/NAD(P)-binding domain"/>
    <property type="match status" value="1"/>
</dbReference>
<evidence type="ECO:0000313" key="7">
    <source>
        <dbReference type="EMBL" id="VVN43386.1"/>
    </source>
</evidence>
<dbReference type="PANTHER" id="PTHR43104:SF4">
    <property type="entry name" value="L-2-HYDROXYGLUTARATE DEHYDROGENASE, MITOCHONDRIAL"/>
    <property type="match status" value="1"/>
</dbReference>
<dbReference type="AlphaFoldDB" id="A0A5E6XQY9"/>
<keyword evidence="3" id="KW-0274">FAD</keyword>
<evidence type="ECO:0000256" key="1">
    <source>
        <dbReference type="ARBA" id="ARBA00001974"/>
    </source>
</evidence>
<comment type="similarity">
    <text evidence="5">Belongs to the L2HGDH family.</text>
</comment>
<evidence type="ECO:0000313" key="8">
    <source>
        <dbReference type="Proteomes" id="UP000326729"/>
    </source>
</evidence>
<dbReference type="Pfam" id="PF01266">
    <property type="entry name" value="DAO"/>
    <property type="match status" value="1"/>
</dbReference>
<dbReference type="EMBL" id="CABVGY010000048">
    <property type="protein sequence ID" value="VVN43386.1"/>
    <property type="molecule type" value="Genomic_DNA"/>
</dbReference>
<proteinExistence type="inferred from homology"/>
<evidence type="ECO:0000256" key="2">
    <source>
        <dbReference type="ARBA" id="ARBA00022630"/>
    </source>
</evidence>
<feature type="domain" description="FAD dependent oxidoreductase" evidence="6">
    <location>
        <begin position="31"/>
        <end position="386"/>
    </location>
</feature>
<accession>A0A5E6XQY9</accession>
<evidence type="ECO:0000259" key="6">
    <source>
        <dbReference type="Pfam" id="PF01266"/>
    </source>
</evidence>
<gene>
    <name evidence="7" type="primary">lhgO</name>
    <name evidence="7" type="ORF">PS659_05608</name>
</gene>
<name>A0A5E6XQY9_PSEFL</name>
<reference evidence="7 8" key="1">
    <citation type="submission" date="2019-09" db="EMBL/GenBank/DDBJ databases">
        <authorList>
            <person name="Chandra G."/>
            <person name="Truman W A."/>
        </authorList>
    </citation>
    <scope>NUCLEOTIDE SEQUENCE [LARGE SCALE GENOMIC DNA]</scope>
    <source>
        <strain evidence="7">PS659</strain>
    </source>
</reference>
<dbReference type="InterPro" id="IPR006076">
    <property type="entry name" value="FAD-dep_OxRdtase"/>
</dbReference>
<evidence type="ECO:0000256" key="5">
    <source>
        <dbReference type="ARBA" id="ARBA00037941"/>
    </source>
</evidence>